<name>A0A9X1J953_9STAP</name>
<keyword evidence="6" id="KW-1185">Reference proteome</keyword>
<dbReference type="GeneID" id="72413660"/>
<evidence type="ECO:0000259" key="2">
    <source>
        <dbReference type="Pfam" id="PF08327"/>
    </source>
</evidence>
<dbReference type="Proteomes" id="UP001255050">
    <property type="component" value="Unassembled WGS sequence"/>
</dbReference>
<dbReference type="Pfam" id="PF08327">
    <property type="entry name" value="AHSA1"/>
    <property type="match status" value="1"/>
</dbReference>
<evidence type="ECO:0000256" key="1">
    <source>
        <dbReference type="ARBA" id="ARBA00006817"/>
    </source>
</evidence>
<dbReference type="EMBL" id="JABTCN010000010">
    <property type="protein sequence ID" value="MBA8776267.1"/>
    <property type="molecule type" value="Genomic_DNA"/>
</dbReference>
<dbReference type="SUPFAM" id="SSF55961">
    <property type="entry name" value="Bet v1-like"/>
    <property type="match status" value="1"/>
</dbReference>
<dbReference type="InterPro" id="IPR023393">
    <property type="entry name" value="START-like_dom_sf"/>
</dbReference>
<dbReference type="Gene3D" id="3.30.530.20">
    <property type="match status" value="1"/>
</dbReference>
<proteinExistence type="inferred from homology"/>
<dbReference type="CDD" id="cd07814">
    <property type="entry name" value="SRPBCC_CalC_Aha1-like"/>
    <property type="match status" value="1"/>
</dbReference>
<reference evidence="3 5" key="1">
    <citation type="journal article" date="2020" name="Access Microbiol">
        <title>Isolation and genome sequencing of Staphylococcus schleiferi subspecies coagulans from Antarctic seals.</title>
        <authorList>
            <person name="Foster G."/>
            <person name="Robb A."/>
            <person name="Paterson G.K."/>
        </authorList>
    </citation>
    <scope>NUCLEOTIDE SEQUENCE [LARGE SCALE GENOMIC DNA]</scope>
    <source>
        <strain evidence="3 5">M615/02/4</strain>
    </source>
</reference>
<feature type="domain" description="Activator of Hsp90 ATPase homologue 1/2-like C-terminal" evidence="2">
    <location>
        <begin position="21"/>
        <end position="162"/>
    </location>
</feature>
<evidence type="ECO:0000313" key="4">
    <source>
        <dbReference type="EMBL" id="MDR5602331.1"/>
    </source>
</evidence>
<evidence type="ECO:0000313" key="3">
    <source>
        <dbReference type="EMBL" id="MBA8776267.1"/>
    </source>
</evidence>
<organism evidence="3 5">
    <name type="scientific">Staphylococcus coagulans</name>
    <dbReference type="NCBI Taxonomy" id="74706"/>
    <lineage>
        <taxon>Bacteria</taxon>
        <taxon>Bacillati</taxon>
        <taxon>Bacillota</taxon>
        <taxon>Bacilli</taxon>
        <taxon>Bacillales</taxon>
        <taxon>Staphylococcaceae</taxon>
        <taxon>Staphylococcus</taxon>
    </lineage>
</organism>
<dbReference type="EMBL" id="JAVJGV010000007">
    <property type="protein sequence ID" value="MDR5602331.1"/>
    <property type="molecule type" value="Genomic_DNA"/>
</dbReference>
<dbReference type="Proteomes" id="UP000524893">
    <property type="component" value="Unassembled WGS sequence"/>
</dbReference>
<comment type="similarity">
    <text evidence="1">Belongs to the AHA1 family.</text>
</comment>
<comment type="caution">
    <text evidence="3">The sequence shown here is derived from an EMBL/GenBank/DDBJ whole genome shotgun (WGS) entry which is preliminary data.</text>
</comment>
<dbReference type="InterPro" id="IPR013538">
    <property type="entry name" value="ASHA1/2-like_C"/>
</dbReference>
<accession>A0A9X1J953</accession>
<sequence>MEVKHMQNEWVEIKLVRLMKTTPTSAYRAWLEPEQLKEWFMTSRRTNQELENHPIEGGTYRIVDQRQGKRLEIEGVYQTLVEDTHIIQTIQMPEFSDEADEIEVYFEERSPGITQMTFYYKGLVPKERRLTNLEYKQKKKAYHDHTAHGFELMFDTLQQELEAQQDVN</sequence>
<dbReference type="RefSeq" id="WP_082165711.1">
    <property type="nucleotide sequence ID" value="NZ_CP092965.1"/>
</dbReference>
<protein>
    <submittedName>
        <fullName evidence="3">SRPBCC domain-containing protein</fullName>
    </submittedName>
</protein>
<evidence type="ECO:0000313" key="5">
    <source>
        <dbReference type="Proteomes" id="UP000524893"/>
    </source>
</evidence>
<evidence type="ECO:0000313" key="6">
    <source>
        <dbReference type="Proteomes" id="UP001255050"/>
    </source>
</evidence>
<gene>
    <name evidence="3" type="ORF">HR081_04960</name>
    <name evidence="4" type="ORF">RCO12_02655</name>
</gene>
<dbReference type="AlphaFoldDB" id="A0A9X1J953"/>
<reference evidence="4 6" key="2">
    <citation type="submission" date="2023-08" db="EMBL/GenBank/DDBJ databases">
        <title>Whole genome sequencing of Staphylococcus coagulans NN-2474.</title>
        <authorList>
            <person name="Kropotov V.S."/>
            <person name="Boriskina E.V."/>
            <person name="Gordinskaya N.A."/>
            <person name="Shkurkina I.S."/>
            <person name="Kryazhev D.V."/>
            <person name="Alekseeva A.E."/>
            <person name="Makhova M.A."/>
        </authorList>
    </citation>
    <scope>NUCLEOTIDE SEQUENCE [LARGE SCALE GENOMIC DNA]</scope>
    <source>
        <strain evidence="4 6">NN-2474</strain>
    </source>
</reference>